<dbReference type="Proteomes" id="UP001521785">
    <property type="component" value="Unassembled WGS sequence"/>
</dbReference>
<dbReference type="PANTHER" id="PTHR43791">
    <property type="entry name" value="PERMEASE-RELATED"/>
    <property type="match status" value="1"/>
</dbReference>
<comment type="subcellular location">
    <subcellularLocation>
        <location evidence="1">Membrane</location>
        <topology evidence="1">Multi-pass membrane protein</topology>
    </subcellularLocation>
</comment>
<dbReference type="InterPro" id="IPR036259">
    <property type="entry name" value="MFS_trans_sf"/>
</dbReference>
<dbReference type="PANTHER" id="PTHR43791:SF39">
    <property type="entry name" value="TRANSPORTER LIZ1_SEO1, PUTATIVE (AFU_ORTHOLOGUE AFUA_3G00980)-RELATED"/>
    <property type="match status" value="1"/>
</dbReference>
<keyword evidence="2" id="KW-0813">Transport</keyword>
<evidence type="ECO:0000256" key="4">
    <source>
        <dbReference type="ARBA" id="ARBA00022989"/>
    </source>
</evidence>
<dbReference type="SUPFAM" id="SSF103473">
    <property type="entry name" value="MFS general substrate transporter"/>
    <property type="match status" value="1"/>
</dbReference>
<keyword evidence="3 6" id="KW-0812">Transmembrane</keyword>
<comment type="caution">
    <text evidence="7">The sequence shown here is derived from an EMBL/GenBank/DDBJ whole genome shotgun (WGS) entry which is preliminary data.</text>
</comment>
<keyword evidence="4 6" id="KW-1133">Transmembrane helix</keyword>
<evidence type="ECO:0008006" key="9">
    <source>
        <dbReference type="Google" id="ProtNLM"/>
    </source>
</evidence>
<evidence type="ECO:0000313" key="8">
    <source>
        <dbReference type="Proteomes" id="UP001521785"/>
    </source>
</evidence>
<keyword evidence="8" id="KW-1185">Reference proteome</keyword>
<proteinExistence type="predicted"/>
<evidence type="ECO:0000256" key="3">
    <source>
        <dbReference type="ARBA" id="ARBA00022692"/>
    </source>
</evidence>
<evidence type="ECO:0000256" key="2">
    <source>
        <dbReference type="ARBA" id="ARBA00022448"/>
    </source>
</evidence>
<dbReference type="Pfam" id="PF07690">
    <property type="entry name" value="MFS_1"/>
    <property type="match status" value="1"/>
</dbReference>
<feature type="transmembrane region" description="Helical" evidence="6">
    <location>
        <begin position="108"/>
        <end position="127"/>
    </location>
</feature>
<dbReference type="Gene3D" id="1.20.1250.20">
    <property type="entry name" value="MFS general substrate transporter like domains"/>
    <property type="match status" value="1"/>
</dbReference>
<feature type="transmembrane region" description="Helical" evidence="6">
    <location>
        <begin position="34"/>
        <end position="55"/>
    </location>
</feature>
<keyword evidence="5 6" id="KW-0472">Membrane</keyword>
<name>A0ABR3S1Z4_9PLEO</name>
<accession>A0ABR3S1Z4</accession>
<gene>
    <name evidence="7" type="ORF">SLS60_002370</name>
</gene>
<protein>
    <recommendedName>
        <fullName evidence="9">Major facilitator superfamily (MFS) profile domain-containing protein</fullName>
    </recommendedName>
</protein>
<dbReference type="EMBL" id="JAKJXO020000002">
    <property type="protein sequence ID" value="KAL1610700.1"/>
    <property type="molecule type" value="Genomic_DNA"/>
</dbReference>
<evidence type="ECO:0000256" key="1">
    <source>
        <dbReference type="ARBA" id="ARBA00004141"/>
    </source>
</evidence>
<evidence type="ECO:0000256" key="5">
    <source>
        <dbReference type="ARBA" id="ARBA00023136"/>
    </source>
</evidence>
<reference evidence="7 8" key="1">
    <citation type="submission" date="2024-02" db="EMBL/GenBank/DDBJ databases">
        <title>De novo assembly and annotation of 12 fungi associated with fruit tree decline syndrome in Ontario, Canada.</title>
        <authorList>
            <person name="Sulman M."/>
            <person name="Ellouze W."/>
            <person name="Ilyukhin E."/>
        </authorList>
    </citation>
    <scope>NUCLEOTIDE SEQUENCE [LARGE SCALE GENOMIC DNA]</scope>
    <source>
        <strain evidence="7 8">M42-189</strain>
    </source>
</reference>
<evidence type="ECO:0000256" key="6">
    <source>
        <dbReference type="SAM" id="Phobius"/>
    </source>
</evidence>
<feature type="transmembrane region" description="Helical" evidence="6">
    <location>
        <begin position="78"/>
        <end position="96"/>
    </location>
</feature>
<evidence type="ECO:0000313" key="7">
    <source>
        <dbReference type="EMBL" id="KAL1610700.1"/>
    </source>
</evidence>
<organism evidence="7 8">
    <name type="scientific">Paraconiothyrium brasiliense</name>
    <dbReference type="NCBI Taxonomy" id="300254"/>
    <lineage>
        <taxon>Eukaryota</taxon>
        <taxon>Fungi</taxon>
        <taxon>Dikarya</taxon>
        <taxon>Ascomycota</taxon>
        <taxon>Pezizomycotina</taxon>
        <taxon>Dothideomycetes</taxon>
        <taxon>Pleosporomycetidae</taxon>
        <taxon>Pleosporales</taxon>
        <taxon>Massarineae</taxon>
        <taxon>Didymosphaeriaceae</taxon>
        <taxon>Paraconiothyrium</taxon>
    </lineage>
</organism>
<feature type="transmembrane region" description="Helical" evidence="6">
    <location>
        <begin position="133"/>
        <end position="155"/>
    </location>
</feature>
<dbReference type="InterPro" id="IPR011701">
    <property type="entry name" value="MFS"/>
</dbReference>
<sequence>MDKQTPSVSSSTPSQSWRGWLWDSADVTKEERKFILKLDVTLLTFGTLGMLIKWIDTSNITNAFVSGMKEDLNLYGNQYNYIVVAWTVGYIIGQWPSNIILTRVPAHVWIPFQEVGWTIFTFALAGAKSYEALLGLRFVVGLFEAGYWPALYYILGSWYNKRRFFFLHYLRKQPLISFVRGAWKTKWHPSVSRINCTNIQWLLASWYIQRSQWQSRSSRMEMAFR</sequence>